<dbReference type="InterPro" id="IPR021139">
    <property type="entry name" value="NYN"/>
</dbReference>
<dbReference type="EMBL" id="WPIK01000007">
    <property type="protein sequence ID" value="MVN21772.1"/>
    <property type="molecule type" value="Genomic_DNA"/>
</dbReference>
<dbReference type="Proteomes" id="UP000462014">
    <property type="component" value="Unassembled WGS sequence"/>
</dbReference>
<sequence>MKANHNERIIAYIDGFNLYFGMKQSGNDTLWLNPKKLVLSLLKPNQELVHLNYFTSRIRNNPDKERRQNTYIEAIETLSDCKIVYGHYQSHIEECRKCGHTYPYSNEKMTDVNIAVSMMEDAFNDKYDAAFLITGDSDLVPPIKSIQSLFPSKRVFVGFPPNRFNVSVKNVSKGNMIIGRKKLKDAQFEDEVQKPNGFILKRPNGWR</sequence>
<dbReference type="Pfam" id="PF01936">
    <property type="entry name" value="NYN"/>
    <property type="match status" value="1"/>
</dbReference>
<proteinExistence type="predicted"/>
<dbReference type="CDD" id="cd18722">
    <property type="entry name" value="PIN_NicB-like"/>
    <property type="match status" value="1"/>
</dbReference>
<accession>A0A7K1SWS0</accession>
<dbReference type="RefSeq" id="WP_157566392.1">
    <property type="nucleotide sequence ID" value="NZ_WPIK01000007.1"/>
</dbReference>
<comment type="caution">
    <text evidence="2">The sequence shown here is derived from an EMBL/GenBank/DDBJ whole genome shotgun (WGS) entry which is preliminary data.</text>
</comment>
<dbReference type="Gene3D" id="3.40.50.1010">
    <property type="entry name" value="5'-nuclease"/>
    <property type="match status" value="1"/>
</dbReference>
<evidence type="ECO:0000259" key="1">
    <source>
        <dbReference type="Pfam" id="PF01936"/>
    </source>
</evidence>
<gene>
    <name evidence="2" type="ORF">GO621_09505</name>
</gene>
<evidence type="ECO:0000313" key="3">
    <source>
        <dbReference type="Proteomes" id="UP000462014"/>
    </source>
</evidence>
<keyword evidence="3" id="KW-1185">Reference proteome</keyword>
<feature type="domain" description="NYN" evidence="1">
    <location>
        <begin position="9"/>
        <end position="149"/>
    </location>
</feature>
<dbReference type="InterPro" id="IPR047140">
    <property type="entry name" value="LabA"/>
</dbReference>
<dbReference type="PANTHER" id="PTHR35458">
    <property type="entry name" value="SLR0755 PROTEIN"/>
    <property type="match status" value="1"/>
</dbReference>
<name>A0A7K1SWS0_9SPHI</name>
<dbReference type="PANTHER" id="PTHR35458:SF8">
    <property type="entry name" value="SLR0650 PROTEIN"/>
    <property type="match status" value="1"/>
</dbReference>
<reference evidence="2 3" key="1">
    <citation type="submission" date="2019-12" db="EMBL/GenBank/DDBJ databases">
        <title>Mucilaginibacter sp. HMF7410 genome sequencing and assembly.</title>
        <authorList>
            <person name="Kang H."/>
            <person name="Cha I."/>
            <person name="Kim H."/>
            <person name="Joh K."/>
        </authorList>
    </citation>
    <scope>NUCLEOTIDE SEQUENCE [LARGE SCALE GENOMIC DNA]</scope>
    <source>
        <strain evidence="2 3">HMF7410</strain>
    </source>
</reference>
<dbReference type="AlphaFoldDB" id="A0A7K1SWS0"/>
<dbReference type="GO" id="GO:0004540">
    <property type="term" value="F:RNA nuclease activity"/>
    <property type="evidence" value="ECO:0007669"/>
    <property type="project" value="InterPro"/>
</dbReference>
<evidence type="ECO:0000313" key="2">
    <source>
        <dbReference type="EMBL" id="MVN21772.1"/>
    </source>
</evidence>
<organism evidence="2 3">
    <name type="scientific">Mucilaginibacter arboris</name>
    <dbReference type="NCBI Taxonomy" id="2682090"/>
    <lineage>
        <taxon>Bacteria</taxon>
        <taxon>Pseudomonadati</taxon>
        <taxon>Bacteroidota</taxon>
        <taxon>Sphingobacteriia</taxon>
        <taxon>Sphingobacteriales</taxon>
        <taxon>Sphingobacteriaceae</taxon>
        <taxon>Mucilaginibacter</taxon>
    </lineage>
</organism>
<protein>
    <submittedName>
        <fullName evidence="2">NYN domain-containing protein</fullName>
    </submittedName>
</protein>